<evidence type="ECO:0000313" key="3">
    <source>
        <dbReference type="Proteomes" id="UP000827284"/>
    </source>
</evidence>
<comment type="caution">
    <text evidence="2">The sequence shown here is derived from an EMBL/GenBank/DDBJ whole genome shotgun (WGS) entry which is preliminary data.</text>
</comment>
<organism evidence="2 3">
    <name type="scientific">Entomortierella parvispora</name>
    <dbReference type="NCBI Taxonomy" id="205924"/>
    <lineage>
        <taxon>Eukaryota</taxon>
        <taxon>Fungi</taxon>
        <taxon>Fungi incertae sedis</taxon>
        <taxon>Mucoromycota</taxon>
        <taxon>Mortierellomycotina</taxon>
        <taxon>Mortierellomycetes</taxon>
        <taxon>Mortierellales</taxon>
        <taxon>Mortierellaceae</taxon>
        <taxon>Entomortierella</taxon>
    </lineage>
</organism>
<reference evidence="2" key="2">
    <citation type="journal article" date="2022" name="Microbiol. Resour. Announc.">
        <title>Whole-Genome Sequence of Entomortierella parvispora E1425, a Mucoromycotan Fungus Associated with Burkholderiaceae-Related Endosymbiotic Bacteria.</title>
        <authorList>
            <person name="Herlambang A."/>
            <person name="Guo Y."/>
            <person name="Takashima Y."/>
            <person name="Narisawa K."/>
            <person name="Ohta H."/>
            <person name="Nishizawa T."/>
        </authorList>
    </citation>
    <scope>NUCLEOTIDE SEQUENCE</scope>
    <source>
        <strain evidence="2">E1425</strain>
    </source>
</reference>
<dbReference type="Proteomes" id="UP000827284">
    <property type="component" value="Unassembled WGS sequence"/>
</dbReference>
<reference evidence="2" key="1">
    <citation type="submission" date="2021-11" db="EMBL/GenBank/DDBJ databases">
        <authorList>
            <person name="Herlambang A."/>
            <person name="Guo Y."/>
            <person name="Takashima Y."/>
            <person name="Nishizawa T."/>
        </authorList>
    </citation>
    <scope>NUCLEOTIDE SEQUENCE</scope>
    <source>
        <strain evidence="2">E1425</strain>
    </source>
</reference>
<keyword evidence="3" id="KW-1185">Reference proteome</keyword>
<feature type="compositionally biased region" description="Polar residues" evidence="1">
    <location>
        <begin position="194"/>
        <end position="214"/>
    </location>
</feature>
<dbReference type="EMBL" id="BQFW01000006">
    <property type="protein sequence ID" value="GJJ71793.1"/>
    <property type="molecule type" value="Genomic_DNA"/>
</dbReference>
<protein>
    <submittedName>
        <fullName evidence="2">Uncharacterized protein</fullName>
    </submittedName>
</protein>
<feature type="region of interest" description="Disordered" evidence="1">
    <location>
        <begin position="333"/>
        <end position="356"/>
    </location>
</feature>
<evidence type="ECO:0000313" key="2">
    <source>
        <dbReference type="EMBL" id="GJJ71793.1"/>
    </source>
</evidence>
<name>A0A9P3H855_9FUNG</name>
<dbReference type="AlphaFoldDB" id="A0A9P3H855"/>
<sequence length="396" mass="40480">MAGHYASNMSPISMKRRTSTGYSPNDQGFMASPVPSPALAVAQAHVSIGMVTPVMAHSGAVVHSGVINGHPSPTSGPGTGLGLSMAGSPMQVMSPSISSPTFMSTVSAGASGNPNKTSKRIRTASATPTLAPSNLATSAGVKNGPAVGTNGTGRNRKSTTRKDSAAKKKNGGVDGGDNLIEESPSAAAGPLGNATGSSTAGQSMANSPSHTLITGTKEANESGSMAGKSNGLQCAGSGVPNNPQFYIPPQSTVPVSSEGQFVGENQSRGTGGAVLFSSSQIDPDPSHRMVGNDSDPQGQRGMQGLHPGLMQMQQQYQQQQQQQQSHLLVQHFQQQHQLQQQPGMQQHLQQHQQQEHLGSIGGMSSEGGVVVPSMVPNAGPPNAALLGSMDFGHASR</sequence>
<evidence type="ECO:0000256" key="1">
    <source>
        <dbReference type="SAM" id="MobiDB-lite"/>
    </source>
</evidence>
<feature type="compositionally biased region" description="Polar residues" evidence="1">
    <location>
        <begin position="106"/>
        <end position="116"/>
    </location>
</feature>
<feature type="region of interest" description="Disordered" evidence="1">
    <location>
        <begin position="106"/>
        <end position="305"/>
    </location>
</feature>
<gene>
    <name evidence="2" type="ORF">EMPS_04150</name>
</gene>
<feature type="compositionally biased region" description="Polar residues" evidence="1">
    <location>
        <begin position="124"/>
        <end position="137"/>
    </location>
</feature>
<feature type="compositionally biased region" description="Polar residues" evidence="1">
    <location>
        <begin position="239"/>
        <end position="268"/>
    </location>
</feature>
<accession>A0A9P3H855</accession>
<proteinExistence type="predicted"/>
<feature type="region of interest" description="Disordered" evidence="1">
    <location>
        <begin position="1"/>
        <end position="29"/>
    </location>
</feature>